<dbReference type="EMBL" id="BAAARW010000022">
    <property type="protein sequence ID" value="GAA2438112.1"/>
    <property type="molecule type" value="Genomic_DNA"/>
</dbReference>
<reference evidence="1 2" key="1">
    <citation type="journal article" date="2019" name="Int. J. Syst. Evol. Microbiol.">
        <title>The Global Catalogue of Microorganisms (GCM) 10K type strain sequencing project: providing services to taxonomists for standard genome sequencing and annotation.</title>
        <authorList>
            <consortium name="The Broad Institute Genomics Platform"/>
            <consortium name="The Broad Institute Genome Sequencing Center for Infectious Disease"/>
            <person name="Wu L."/>
            <person name="Ma J."/>
        </authorList>
    </citation>
    <scope>NUCLEOTIDE SEQUENCE [LARGE SCALE GENOMIC DNA]</scope>
    <source>
        <strain evidence="1 2">JCM 3325</strain>
    </source>
</reference>
<evidence type="ECO:0000313" key="1">
    <source>
        <dbReference type="EMBL" id="GAA2438112.1"/>
    </source>
</evidence>
<accession>A0ABN3JRJ2</accession>
<organism evidence="1 2">
    <name type="scientific">Actinomadura vinacea</name>
    <dbReference type="NCBI Taxonomy" id="115336"/>
    <lineage>
        <taxon>Bacteria</taxon>
        <taxon>Bacillati</taxon>
        <taxon>Actinomycetota</taxon>
        <taxon>Actinomycetes</taxon>
        <taxon>Streptosporangiales</taxon>
        <taxon>Thermomonosporaceae</taxon>
        <taxon>Actinomadura</taxon>
    </lineage>
</organism>
<name>A0ABN3JRJ2_9ACTN</name>
<proteinExistence type="predicted"/>
<evidence type="ECO:0000313" key="2">
    <source>
        <dbReference type="Proteomes" id="UP001501231"/>
    </source>
</evidence>
<comment type="caution">
    <text evidence="1">The sequence shown here is derived from an EMBL/GenBank/DDBJ whole genome shotgun (WGS) entry which is preliminary data.</text>
</comment>
<protein>
    <submittedName>
        <fullName evidence="1">Uncharacterized protein</fullName>
    </submittedName>
</protein>
<dbReference type="Proteomes" id="UP001501231">
    <property type="component" value="Unassembled WGS sequence"/>
</dbReference>
<gene>
    <name evidence="1" type="ORF">GCM10010191_61550</name>
</gene>
<sequence>MLITRPWLAWSAWTARSISRMIVEMMAKGTCTGVHAEVVREQTEQEYGVHDRAGNLIRIQETARRSRPWLVDGSVRPPTSL</sequence>
<keyword evidence="2" id="KW-1185">Reference proteome</keyword>